<keyword evidence="8 9" id="KW-0961">Cell wall biogenesis/degradation</keyword>
<dbReference type="InterPro" id="IPR004268">
    <property type="entry name" value="MurJ"/>
</dbReference>
<dbReference type="RefSeq" id="WP_406788380.1">
    <property type="nucleotide sequence ID" value="NZ_JBJIAA010000012.1"/>
</dbReference>
<accession>A0ABW8TLB9</accession>
<feature type="transmembrane region" description="Helical" evidence="8">
    <location>
        <begin position="185"/>
        <end position="207"/>
    </location>
</feature>
<comment type="similarity">
    <text evidence="8 9">Belongs to the MurJ/MviN family.</text>
</comment>
<dbReference type="InterPro" id="IPR051050">
    <property type="entry name" value="Lipid_II_flippase_MurJ/MviN"/>
</dbReference>
<feature type="transmembrane region" description="Helical" evidence="8">
    <location>
        <begin position="411"/>
        <end position="428"/>
    </location>
</feature>
<dbReference type="PANTHER" id="PTHR47019">
    <property type="entry name" value="LIPID II FLIPPASE MURJ"/>
    <property type="match status" value="1"/>
</dbReference>
<comment type="subcellular location">
    <subcellularLocation>
        <location evidence="1 8">Cell membrane</location>
        <topology evidence="1 8">Multi-pass membrane protein</topology>
    </subcellularLocation>
</comment>
<keyword evidence="2 8" id="KW-1003">Cell membrane</keyword>
<protein>
    <recommendedName>
        <fullName evidence="8">Probable lipid II flippase MurJ</fullName>
    </recommendedName>
</protein>
<evidence type="ECO:0000313" key="11">
    <source>
        <dbReference type="Proteomes" id="UP001623592"/>
    </source>
</evidence>
<name>A0ABW8TLB9_9CLOT</name>
<dbReference type="Pfam" id="PF03023">
    <property type="entry name" value="MurJ"/>
    <property type="match status" value="1"/>
</dbReference>
<dbReference type="EMBL" id="JBJIAA010000012">
    <property type="protein sequence ID" value="MFL0251729.1"/>
    <property type="molecule type" value="Genomic_DNA"/>
</dbReference>
<keyword evidence="6 8" id="KW-1133">Transmembrane helix</keyword>
<organism evidence="10 11">
    <name type="scientific">Clostridium neuense</name>
    <dbReference type="NCBI Taxonomy" id="1728934"/>
    <lineage>
        <taxon>Bacteria</taxon>
        <taxon>Bacillati</taxon>
        <taxon>Bacillota</taxon>
        <taxon>Clostridia</taxon>
        <taxon>Eubacteriales</taxon>
        <taxon>Clostridiaceae</taxon>
        <taxon>Clostridium</taxon>
    </lineage>
</organism>
<feature type="transmembrane region" description="Helical" evidence="8">
    <location>
        <begin position="473"/>
        <end position="497"/>
    </location>
</feature>
<feature type="transmembrane region" description="Helical" evidence="8">
    <location>
        <begin position="449"/>
        <end position="467"/>
    </location>
</feature>
<evidence type="ECO:0000256" key="2">
    <source>
        <dbReference type="ARBA" id="ARBA00022475"/>
    </source>
</evidence>
<feature type="transmembrane region" description="Helical" evidence="8">
    <location>
        <begin position="90"/>
        <end position="110"/>
    </location>
</feature>
<feature type="transmembrane region" description="Helical" evidence="8">
    <location>
        <begin position="160"/>
        <end position="179"/>
    </location>
</feature>
<evidence type="ECO:0000256" key="8">
    <source>
        <dbReference type="HAMAP-Rule" id="MF_02078"/>
    </source>
</evidence>
<comment type="caution">
    <text evidence="10">The sequence shown here is derived from an EMBL/GenBank/DDBJ whole genome shotgun (WGS) entry which is preliminary data.</text>
</comment>
<feature type="transmembrane region" description="Helical" evidence="8">
    <location>
        <begin position="228"/>
        <end position="248"/>
    </location>
</feature>
<dbReference type="Proteomes" id="UP001623592">
    <property type="component" value="Unassembled WGS sequence"/>
</dbReference>
<keyword evidence="8 9" id="KW-0813">Transport</keyword>
<comment type="function">
    <text evidence="8 9">Involved in peptidoglycan biosynthesis. Transports lipid-linked peptidoglycan precursors from the inner to the outer leaflet of the cytoplasmic membrane.</text>
</comment>
<keyword evidence="11" id="KW-1185">Reference proteome</keyword>
<evidence type="ECO:0000256" key="7">
    <source>
        <dbReference type="ARBA" id="ARBA00023136"/>
    </source>
</evidence>
<evidence type="ECO:0000256" key="9">
    <source>
        <dbReference type="PIRNR" id="PIRNR002869"/>
    </source>
</evidence>
<evidence type="ECO:0000256" key="1">
    <source>
        <dbReference type="ARBA" id="ARBA00004651"/>
    </source>
</evidence>
<comment type="pathway">
    <text evidence="8">Cell wall biogenesis; peptidoglycan biosynthesis.</text>
</comment>
<dbReference type="PANTHER" id="PTHR47019:SF1">
    <property type="entry name" value="LIPID II FLIPPASE MURJ"/>
    <property type="match status" value="1"/>
</dbReference>
<sequence length="522" mass="57687">MKKKGSSIIKSVTIIAFFTLFARALGLLRDMITASKFGANKELDAYVAASNVPMIIFMTIGTAITTTLIPLYNEKLQEGKESANKFANNVLNFFILATGFISIICIIFNKPIVHILNPGFKGSQESLTEVLTVILVPTLIFNAIIYIFNGVLQSENSFTVPSLVSIPLNAITIIYLFIFGDKLGVVGLTIATFAATFMQIVPQLFAIRKVGFKYKFFVDFKDKALKRMEWMIVPVIIGVSGQQINSMVERAVATNYSSGSLTALTYSYRVFTLFVDVFVVAISTVIYPMMSKQTVENDLTNLKATLKKYVNILLVLIIPITVIIMLEANSIIYILFERGKFNREATIATGSLLLTYSLGLLAYGLRDFICKAYYSFKDTKTPMINSAIGMIINVILIFVCVKFMGLTGLGFANSISTYICCFLLIYQLKYKIGKFSIKSGIITFSKTSLACIIMGLCIKGLNTYLLVSLNSTIMVLLKLIVISGSGLCIFVLVSYILKIQEIGVIADIVINKIKKSDKSEVN</sequence>
<dbReference type="CDD" id="cd13123">
    <property type="entry name" value="MATE_MurJ_like"/>
    <property type="match status" value="1"/>
</dbReference>
<dbReference type="PRINTS" id="PR01806">
    <property type="entry name" value="VIRFACTRMVIN"/>
</dbReference>
<evidence type="ECO:0000256" key="6">
    <source>
        <dbReference type="ARBA" id="ARBA00022989"/>
    </source>
</evidence>
<feature type="transmembrane region" description="Helical" evidence="8">
    <location>
        <begin position="268"/>
        <end position="288"/>
    </location>
</feature>
<feature type="transmembrane region" description="Helical" evidence="8">
    <location>
        <begin position="309"/>
        <end position="335"/>
    </location>
</feature>
<dbReference type="PIRSF" id="PIRSF002869">
    <property type="entry name" value="MviN"/>
    <property type="match status" value="1"/>
</dbReference>
<evidence type="ECO:0000256" key="3">
    <source>
        <dbReference type="ARBA" id="ARBA00022692"/>
    </source>
</evidence>
<evidence type="ECO:0000256" key="4">
    <source>
        <dbReference type="ARBA" id="ARBA00022960"/>
    </source>
</evidence>
<dbReference type="NCBIfam" id="TIGR01695">
    <property type="entry name" value="murJ_mviN"/>
    <property type="match status" value="1"/>
</dbReference>
<dbReference type="HAMAP" id="MF_02078">
    <property type="entry name" value="MurJ_MviN"/>
    <property type="match status" value="1"/>
</dbReference>
<keyword evidence="3 8" id="KW-0812">Transmembrane</keyword>
<feature type="transmembrane region" description="Helical" evidence="8">
    <location>
        <begin position="347"/>
        <end position="365"/>
    </location>
</feature>
<feature type="transmembrane region" description="Helical" evidence="8">
    <location>
        <begin position="45"/>
        <end position="69"/>
    </location>
</feature>
<proteinExistence type="inferred from homology"/>
<keyword evidence="7 8" id="KW-0472">Membrane</keyword>
<keyword evidence="5 8" id="KW-0573">Peptidoglycan synthesis</keyword>
<gene>
    <name evidence="8 10" type="primary">murJ</name>
    <name evidence="10" type="ORF">ACJDT4_15025</name>
</gene>
<evidence type="ECO:0000256" key="5">
    <source>
        <dbReference type="ARBA" id="ARBA00022984"/>
    </source>
</evidence>
<feature type="transmembrane region" description="Helical" evidence="8">
    <location>
        <begin position="386"/>
        <end position="405"/>
    </location>
</feature>
<keyword evidence="4 8" id="KW-0133">Cell shape</keyword>
<feature type="transmembrane region" description="Helical" evidence="8">
    <location>
        <begin position="130"/>
        <end position="148"/>
    </location>
</feature>
<evidence type="ECO:0000313" key="10">
    <source>
        <dbReference type="EMBL" id="MFL0251729.1"/>
    </source>
</evidence>
<feature type="transmembrane region" description="Helical" evidence="8">
    <location>
        <begin position="7"/>
        <end position="25"/>
    </location>
</feature>
<reference evidence="10 11" key="1">
    <citation type="submission" date="2024-11" db="EMBL/GenBank/DDBJ databases">
        <authorList>
            <person name="Heng Y.C."/>
            <person name="Lim A.C.H."/>
            <person name="Lee J.K.Y."/>
            <person name="Kittelmann S."/>
        </authorList>
    </citation>
    <scope>NUCLEOTIDE SEQUENCE [LARGE SCALE GENOMIC DNA]</scope>
    <source>
        <strain evidence="10 11">WILCCON 0114</strain>
    </source>
</reference>